<reference evidence="1 2" key="1">
    <citation type="submission" date="2021-09" db="EMBL/GenBank/DDBJ databases">
        <title>Genomic insights and catalytic innovation underlie evolution of tropane alkaloids biosynthesis.</title>
        <authorList>
            <person name="Wang Y.-J."/>
            <person name="Tian T."/>
            <person name="Huang J.-P."/>
            <person name="Huang S.-X."/>
        </authorList>
    </citation>
    <scope>NUCLEOTIDE SEQUENCE [LARGE SCALE GENOMIC DNA]</scope>
    <source>
        <strain evidence="1">KIB-2018</strain>
        <tissue evidence="1">Leaf</tissue>
    </source>
</reference>
<dbReference type="AlphaFoldDB" id="A0AAV8ST30"/>
<organism evidence="1 2">
    <name type="scientific">Erythroxylum novogranatense</name>
    <dbReference type="NCBI Taxonomy" id="1862640"/>
    <lineage>
        <taxon>Eukaryota</taxon>
        <taxon>Viridiplantae</taxon>
        <taxon>Streptophyta</taxon>
        <taxon>Embryophyta</taxon>
        <taxon>Tracheophyta</taxon>
        <taxon>Spermatophyta</taxon>
        <taxon>Magnoliopsida</taxon>
        <taxon>eudicotyledons</taxon>
        <taxon>Gunneridae</taxon>
        <taxon>Pentapetalae</taxon>
        <taxon>rosids</taxon>
        <taxon>fabids</taxon>
        <taxon>Malpighiales</taxon>
        <taxon>Erythroxylaceae</taxon>
        <taxon>Erythroxylum</taxon>
    </lineage>
</organism>
<dbReference type="EMBL" id="JAIWQS010000009">
    <property type="protein sequence ID" value="KAJ8755410.1"/>
    <property type="molecule type" value="Genomic_DNA"/>
</dbReference>
<accession>A0AAV8ST30</accession>
<name>A0AAV8ST30_9ROSI</name>
<protein>
    <submittedName>
        <fullName evidence="1">Uncharacterized protein</fullName>
    </submittedName>
</protein>
<sequence length="90" mass="9898">MRRKLFHRLAKEAQNSRDLFTVGDIGVGKEKIYGLVECIHGAGCRCIIKASPSLELIAMLSKVGSFTPEVAMSGPTLRREASKSFRVKFG</sequence>
<gene>
    <name evidence="1" type="ORF">K2173_019208</name>
</gene>
<dbReference type="Proteomes" id="UP001159364">
    <property type="component" value="Linkage Group LG09"/>
</dbReference>
<proteinExistence type="predicted"/>
<keyword evidence="2" id="KW-1185">Reference proteome</keyword>
<evidence type="ECO:0000313" key="2">
    <source>
        <dbReference type="Proteomes" id="UP001159364"/>
    </source>
</evidence>
<comment type="caution">
    <text evidence="1">The sequence shown here is derived from an EMBL/GenBank/DDBJ whole genome shotgun (WGS) entry which is preliminary data.</text>
</comment>
<evidence type="ECO:0000313" key="1">
    <source>
        <dbReference type="EMBL" id="KAJ8755410.1"/>
    </source>
</evidence>